<gene>
    <name evidence="1" type="ORF">F0562_000383</name>
</gene>
<reference evidence="1 2" key="1">
    <citation type="submission" date="2019-09" db="EMBL/GenBank/DDBJ databases">
        <title>A chromosome-level genome assembly of the Chinese tupelo Nyssa sinensis.</title>
        <authorList>
            <person name="Yang X."/>
            <person name="Kang M."/>
            <person name="Yang Y."/>
            <person name="Xiong H."/>
            <person name="Wang M."/>
            <person name="Zhang Z."/>
            <person name="Wang Z."/>
            <person name="Wu H."/>
            <person name="Ma T."/>
            <person name="Liu J."/>
            <person name="Xi Z."/>
        </authorList>
    </citation>
    <scope>NUCLEOTIDE SEQUENCE [LARGE SCALE GENOMIC DNA]</scope>
    <source>
        <strain evidence="1">J267</strain>
        <tissue evidence="1">Leaf</tissue>
    </source>
</reference>
<sequence>MNPELAFFLVDGLFNYLVAKDSHIRFNKEEEDKNGGVWHHLSAPQMQSKSKTLRGMYLTSQPIGQDMTAIPIHAPHCPQFNRSVFANFFRNSTITT</sequence>
<organism evidence="1 2">
    <name type="scientific">Nyssa sinensis</name>
    <dbReference type="NCBI Taxonomy" id="561372"/>
    <lineage>
        <taxon>Eukaryota</taxon>
        <taxon>Viridiplantae</taxon>
        <taxon>Streptophyta</taxon>
        <taxon>Embryophyta</taxon>
        <taxon>Tracheophyta</taxon>
        <taxon>Spermatophyta</taxon>
        <taxon>Magnoliopsida</taxon>
        <taxon>eudicotyledons</taxon>
        <taxon>Gunneridae</taxon>
        <taxon>Pentapetalae</taxon>
        <taxon>asterids</taxon>
        <taxon>Cornales</taxon>
        <taxon>Nyssaceae</taxon>
        <taxon>Nyssa</taxon>
    </lineage>
</organism>
<keyword evidence="2" id="KW-1185">Reference proteome</keyword>
<proteinExistence type="predicted"/>
<protein>
    <submittedName>
        <fullName evidence="1">Uncharacterized protein</fullName>
    </submittedName>
</protein>
<name>A0A5J5C0F8_9ASTE</name>
<evidence type="ECO:0000313" key="2">
    <source>
        <dbReference type="Proteomes" id="UP000325577"/>
    </source>
</evidence>
<dbReference type="Proteomes" id="UP000325577">
    <property type="component" value="Linkage Group LG0"/>
</dbReference>
<evidence type="ECO:0000313" key="1">
    <source>
        <dbReference type="EMBL" id="KAA8548699.1"/>
    </source>
</evidence>
<dbReference type="EMBL" id="CM018031">
    <property type="protein sequence ID" value="KAA8548699.1"/>
    <property type="molecule type" value="Genomic_DNA"/>
</dbReference>
<accession>A0A5J5C0F8</accession>
<dbReference type="AlphaFoldDB" id="A0A5J5C0F8"/>